<dbReference type="Pfam" id="PF00082">
    <property type="entry name" value="Peptidase_S8"/>
    <property type="match status" value="1"/>
</dbReference>
<comment type="caution">
    <text evidence="10">The sequence shown here is derived from an EMBL/GenBank/DDBJ whole genome shotgun (WGS) entry which is preliminary data.</text>
</comment>
<evidence type="ECO:0000256" key="3">
    <source>
        <dbReference type="ARBA" id="ARBA00022729"/>
    </source>
</evidence>
<evidence type="ECO:0000256" key="2">
    <source>
        <dbReference type="ARBA" id="ARBA00022670"/>
    </source>
</evidence>
<dbReference type="PANTHER" id="PTHR43806">
    <property type="entry name" value="PEPTIDASE S8"/>
    <property type="match status" value="1"/>
</dbReference>
<evidence type="ECO:0000256" key="5">
    <source>
        <dbReference type="ARBA" id="ARBA00022825"/>
    </source>
</evidence>
<dbReference type="InterPro" id="IPR023828">
    <property type="entry name" value="Peptidase_S8_Ser-AS"/>
</dbReference>
<organism evidence="10 11">
    <name type="scientific">Thioclava atlantica</name>
    <dbReference type="NCBI Taxonomy" id="1317124"/>
    <lineage>
        <taxon>Bacteria</taxon>
        <taxon>Pseudomonadati</taxon>
        <taxon>Pseudomonadota</taxon>
        <taxon>Alphaproteobacteria</taxon>
        <taxon>Rhodobacterales</taxon>
        <taxon>Paracoccaceae</taxon>
        <taxon>Thioclava</taxon>
    </lineage>
</organism>
<feature type="domain" description="Peptidase S8/S53" evidence="9">
    <location>
        <begin position="170"/>
        <end position="454"/>
    </location>
</feature>
<keyword evidence="5 6" id="KW-0720">Serine protease</keyword>
<dbReference type="EMBL" id="AQRC01000002">
    <property type="protein sequence ID" value="KFE36464.1"/>
    <property type="molecule type" value="Genomic_DNA"/>
</dbReference>
<dbReference type="InterPro" id="IPR036852">
    <property type="entry name" value="Peptidase_S8/S53_dom_sf"/>
</dbReference>
<dbReference type="CDD" id="cd04848">
    <property type="entry name" value="Peptidases_S8_Autotransporter_serine_protease_like"/>
    <property type="match status" value="1"/>
</dbReference>
<dbReference type="InterPro" id="IPR000209">
    <property type="entry name" value="Peptidase_S8/S53_dom"/>
</dbReference>
<dbReference type="InterPro" id="IPR034061">
    <property type="entry name" value="Peptidases_S8_Autotransporter"/>
</dbReference>
<comment type="similarity">
    <text evidence="1 6">Belongs to the peptidase S8 family.</text>
</comment>
<dbReference type="Gene3D" id="3.40.50.200">
    <property type="entry name" value="Peptidase S8/S53 domain"/>
    <property type="match status" value="1"/>
</dbReference>
<protein>
    <submittedName>
        <fullName evidence="10">Serine protease</fullName>
    </submittedName>
</protein>
<evidence type="ECO:0000259" key="9">
    <source>
        <dbReference type="Pfam" id="PF00082"/>
    </source>
</evidence>
<dbReference type="PANTHER" id="PTHR43806:SF11">
    <property type="entry name" value="CEREVISIN-RELATED"/>
    <property type="match status" value="1"/>
</dbReference>
<dbReference type="PROSITE" id="PS51892">
    <property type="entry name" value="SUBTILASE"/>
    <property type="match status" value="1"/>
</dbReference>
<gene>
    <name evidence="10" type="ORF">DW2_04109</name>
</gene>
<feature type="signal peptide" evidence="8">
    <location>
        <begin position="1"/>
        <end position="27"/>
    </location>
</feature>
<dbReference type="PROSITE" id="PS00138">
    <property type="entry name" value="SUBTILASE_SER"/>
    <property type="match status" value="1"/>
</dbReference>
<dbReference type="OrthoDB" id="5405281at2"/>
<feature type="region of interest" description="Disordered" evidence="7">
    <location>
        <begin position="117"/>
        <end position="143"/>
    </location>
</feature>
<dbReference type="InterPro" id="IPR015500">
    <property type="entry name" value="Peptidase_S8_subtilisin-rel"/>
</dbReference>
<dbReference type="AlphaFoldDB" id="A0A085U0G7"/>
<dbReference type="InterPro" id="IPR022398">
    <property type="entry name" value="Peptidase_S8_His-AS"/>
</dbReference>
<evidence type="ECO:0000256" key="7">
    <source>
        <dbReference type="SAM" id="MobiDB-lite"/>
    </source>
</evidence>
<reference evidence="11" key="1">
    <citation type="submission" date="2013-04" db="EMBL/GenBank/DDBJ databases">
        <title>Thioclava sp. 13D2W-2 Genome Sequencing.</title>
        <authorList>
            <person name="Lai Q."/>
            <person name="Li G."/>
            <person name="Shao Z."/>
        </authorList>
    </citation>
    <scope>NUCLEOTIDE SEQUENCE [LARGE SCALE GENOMIC DNA]</scope>
    <source>
        <strain evidence="11">13D2W-2</strain>
    </source>
</reference>
<accession>A0A085U0G7</accession>
<dbReference type="PATRIC" id="fig|1317124.6.peg.833"/>
<keyword evidence="11" id="KW-1185">Reference proteome</keyword>
<feature type="active site" description="Charge relay system" evidence="6">
    <location>
        <position position="179"/>
    </location>
</feature>
<evidence type="ECO:0000256" key="1">
    <source>
        <dbReference type="ARBA" id="ARBA00011073"/>
    </source>
</evidence>
<dbReference type="eggNOG" id="COG1404">
    <property type="taxonomic scope" value="Bacteria"/>
</dbReference>
<feature type="active site" description="Charge relay system" evidence="6">
    <location>
        <position position="214"/>
    </location>
</feature>
<dbReference type="PRINTS" id="PR00723">
    <property type="entry name" value="SUBTILISIN"/>
</dbReference>
<dbReference type="PROSITE" id="PS00137">
    <property type="entry name" value="SUBTILASE_HIS"/>
    <property type="match status" value="1"/>
</dbReference>
<dbReference type="GO" id="GO:0006508">
    <property type="term" value="P:proteolysis"/>
    <property type="evidence" value="ECO:0007669"/>
    <property type="project" value="UniProtKB-KW"/>
</dbReference>
<feature type="compositionally biased region" description="Low complexity" evidence="7">
    <location>
        <begin position="120"/>
        <end position="143"/>
    </location>
</feature>
<evidence type="ECO:0000313" key="11">
    <source>
        <dbReference type="Proteomes" id="UP000028607"/>
    </source>
</evidence>
<dbReference type="Proteomes" id="UP000028607">
    <property type="component" value="Unassembled WGS sequence"/>
</dbReference>
<keyword evidence="2 6" id="KW-0645">Protease</keyword>
<keyword evidence="3 8" id="KW-0732">Signal</keyword>
<dbReference type="RefSeq" id="WP_038143970.1">
    <property type="nucleotide sequence ID" value="NZ_AQRC01000002.1"/>
</dbReference>
<sequence>MQLPPRSKIAFLLATALCISLPLTASARPWAPISEALSPRDVLRVLIERYRQDPTSFDASYRYLTLNHPELITAFLSGTQTAPRVAGNVAAAPALPLPMILGVVGAAGLAAAAGGGGSSGASSNEASSSPIPGSPPLSGSAASFRTPEYNTNWALEAIGAADRYAMGAQGQGVRLGLLDTGIDLDHPDFAANVDTADSRNYIDDANGIQDQDGHGTFVAGLIAGAKNDIGTHGVSFGSQLVVYRGIPGSDGAGVASATDPWVGAMRGSVAANVTALNNSWAYVDSQGNEISISDFASQSELEAFLGSSVVSALNDTRNNDLLQVFAAGNAGNSDVSVTAGIPTLMTQMQGYILAVGAVDQTNTIASFSNRCGTAMNFCLVAPGVNVTSSRLGGTALSPVGTMSGTSFAAPLVTGAAGVLKSQFPELTAPQISRILLDTADDLGAAGVDPVYGAGLLDLSKAVTPQGTLSVMTGSSTQDGSVPLTRTAVVARGPLAAALPASLGDRTLMVTDRYDRGYSTHLTGIVHDASPYDLLRATSAYVPIAPGYEAETTEGVLSGIRHRSASFSFAFNADGSAGQDLSTARRPVTSALSLVDPVSALAATASSAISVPLSPTLSLGFDTASGNAAGNSGSLQALSLEMHHDALSLSLTAGRIVEGGSVLGTVFTGAAGGQARADTTFAHLALSLPVAPQTRISLVAGMSSSDFTQGGMFESGQGLAAQGFGIGFERDFAGGTFGMSLSTPLTVGSGSIATSVPTARTASVDGKVSTGVTRSAETIALHAADRPVDLAFSLNRQLGGQIRPDLRGAAGVRSVGGDVAPYASVSWKFTF</sequence>
<feature type="active site" description="Charge relay system" evidence="6">
    <location>
        <position position="406"/>
    </location>
</feature>
<evidence type="ECO:0000256" key="4">
    <source>
        <dbReference type="ARBA" id="ARBA00022801"/>
    </source>
</evidence>
<proteinExistence type="inferred from homology"/>
<evidence type="ECO:0000256" key="8">
    <source>
        <dbReference type="SAM" id="SignalP"/>
    </source>
</evidence>
<dbReference type="STRING" id="1317124.DW2_04109"/>
<feature type="chain" id="PRO_5001797737" evidence="8">
    <location>
        <begin position="28"/>
        <end position="830"/>
    </location>
</feature>
<evidence type="ECO:0000313" key="10">
    <source>
        <dbReference type="EMBL" id="KFE36464.1"/>
    </source>
</evidence>
<keyword evidence="4 6" id="KW-0378">Hydrolase</keyword>
<name>A0A085U0G7_9RHOB</name>
<evidence type="ECO:0000256" key="6">
    <source>
        <dbReference type="PROSITE-ProRule" id="PRU01240"/>
    </source>
</evidence>
<reference evidence="10 11" key="2">
    <citation type="journal article" date="2015" name="Antonie Van Leeuwenhoek">
        <title>Thioclava indica sp. nov., isolated from surface seawater of the Indian Ocean.</title>
        <authorList>
            <person name="Liu Y."/>
            <person name="Lai Q."/>
            <person name="Du J."/>
            <person name="Xu H."/>
            <person name="Jiang L."/>
            <person name="Shao Z."/>
        </authorList>
    </citation>
    <scope>NUCLEOTIDE SEQUENCE [LARGE SCALE GENOMIC DNA]</scope>
    <source>
        <strain evidence="10 11">13D2W-2</strain>
    </source>
</reference>
<dbReference type="InterPro" id="IPR050131">
    <property type="entry name" value="Peptidase_S8_subtilisin-like"/>
</dbReference>
<dbReference type="SUPFAM" id="SSF52743">
    <property type="entry name" value="Subtilisin-like"/>
    <property type="match status" value="1"/>
</dbReference>
<dbReference type="GO" id="GO:0004252">
    <property type="term" value="F:serine-type endopeptidase activity"/>
    <property type="evidence" value="ECO:0007669"/>
    <property type="project" value="UniProtKB-UniRule"/>
</dbReference>